<name>A0A9P8LFX7_9PEZI</name>
<keyword evidence="3" id="KW-1185">Reference proteome</keyword>
<sequence>MTHVLEGPAKPGRKKMTSRTEDVAGSSASTPTQEMEPPFNGVTIFINCSTGRLQRKACTDTGADGNFVDSKVVKSAGLETYSIEGELNYQLGDGSKLTPIAWLNMEFTVGGRPYKTYTERFLVVEEAPYDALLGAAFCKNIYARDPQLWTHILQRSKASIAKSEEMRAERDAMDQEDVGNERIHLQNNNNRERERLASVPSEGLVDTITENQPAQGIYTQSQGQIDLRANDRQGYAGSSGATQGSLEANGRLRDI</sequence>
<gene>
    <name evidence="2" type="ORF">GP486_001532</name>
</gene>
<dbReference type="Proteomes" id="UP000750711">
    <property type="component" value="Unassembled WGS sequence"/>
</dbReference>
<evidence type="ECO:0000256" key="1">
    <source>
        <dbReference type="SAM" id="MobiDB-lite"/>
    </source>
</evidence>
<feature type="region of interest" description="Disordered" evidence="1">
    <location>
        <begin position="232"/>
        <end position="255"/>
    </location>
</feature>
<organism evidence="2 3">
    <name type="scientific">Trichoglossum hirsutum</name>
    <dbReference type="NCBI Taxonomy" id="265104"/>
    <lineage>
        <taxon>Eukaryota</taxon>
        <taxon>Fungi</taxon>
        <taxon>Dikarya</taxon>
        <taxon>Ascomycota</taxon>
        <taxon>Pezizomycotina</taxon>
        <taxon>Geoglossomycetes</taxon>
        <taxon>Geoglossales</taxon>
        <taxon>Geoglossaceae</taxon>
        <taxon>Trichoglossum</taxon>
    </lineage>
</organism>
<dbReference type="EMBL" id="JAGHQM010000139">
    <property type="protein sequence ID" value="KAH0565075.1"/>
    <property type="molecule type" value="Genomic_DNA"/>
</dbReference>
<dbReference type="Gene3D" id="2.40.70.10">
    <property type="entry name" value="Acid Proteases"/>
    <property type="match status" value="1"/>
</dbReference>
<dbReference type="CDD" id="cd00303">
    <property type="entry name" value="retropepsin_like"/>
    <property type="match status" value="1"/>
</dbReference>
<reference evidence="2" key="1">
    <citation type="submission" date="2021-03" db="EMBL/GenBank/DDBJ databases">
        <title>Comparative genomics and phylogenomic investigation of the class Geoglossomycetes provide insights into ecological specialization and systematics.</title>
        <authorList>
            <person name="Melie T."/>
            <person name="Pirro S."/>
            <person name="Miller A.N."/>
            <person name="Quandt A."/>
        </authorList>
    </citation>
    <scope>NUCLEOTIDE SEQUENCE</scope>
    <source>
        <strain evidence="2">CAQ_001_2017</strain>
    </source>
</reference>
<dbReference type="AlphaFoldDB" id="A0A9P8LFX7"/>
<dbReference type="InterPro" id="IPR021109">
    <property type="entry name" value="Peptidase_aspartic_dom_sf"/>
</dbReference>
<accession>A0A9P8LFX7</accession>
<protein>
    <submittedName>
        <fullName evidence="2">Uncharacterized protein</fullName>
    </submittedName>
</protein>
<proteinExistence type="predicted"/>
<evidence type="ECO:0000313" key="3">
    <source>
        <dbReference type="Proteomes" id="UP000750711"/>
    </source>
</evidence>
<feature type="region of interest" description="Disordered" evidence="1">
    <location>
        <begin position="1"/>
        <end position="36"/>
    </location>
</feature>
<comment type="caution">
    <text evidence="2">The sequence shown here is derived from an EMBL/GenBank/DDBJ whole genome shotgun (WGS) entry which is preliminary data.</text>
</comment>
<evidence type="ECO:0000313" key="2">
    <source>
        <dbReference type="EMBL" id="KAH0565075.1"/>
    </source>
</evidence>